<protein>
    <submittedName>
        <fullName evidence="3">Uncharacterized protein</fullName>
    </submittedName>
</protein>
<evidence type="ECO:0000313" key="3">
    <source>
        <dbReference type="EMBL" id="OQE04735.1"/>
    </source>
</evidence>
<dbReference type="EMBL" id="MDYP01000030">
    <property type="protein sequence ID" value="OQE04735.1"/>
    <property type="molecule type" value="Genomic_DNA"/>
</dbReference>
<feature type="transmembrane region" description="Helical" evidence="2">
    <location>
        <begin position="192"/>
        <end position="210"/>
    </location>
</feature>
<dbReference type="Proteomes" id="UP000191518">
    <property type="component" value="Unassembled WGS sequence"/>
</dbReference>
<keyword evidence="2" id="KW-0812">Transmembrane</keyword>
<comment type="caution">
    <text evidence="3">The sequence shown here is derived from an EMBL/GenBank/DDBJ whole genome shotgun (WGS) entry which is preliminary data.</text>
</comment>
<dbReference type="AlphaFoldDB" id="A0A1V6RSI1"/>
<feature type="compositionally biased region" description="Acidic residues" evidence="1">
    <location>
        <begin position="168"/>
        <end position="181"/>
    </location>
</feature>
<feature type="transmembrane region" description="Helical" evidence="2">
    <location>
        <begin position="21"/>
        <end position="38"/>
    </location>
</feature>
<sequence length="211" mass="21933">MRASVVETVLLSLRIILHQSLKEFLLTLLLLIILFSIWDTCPETKPSLPSADEWFNSVLIPGDWDECGPYLKAYDCASDLGYVRADAGANTKFYHPSSMPSNGTKTASNVGGVISAPVSGNTFSWTFGQTTNSVLHVVTVSSADATATGTKASAGSDATATSSATDTAESEGEGEGGSDAESDAKPGMGSSLIIPSWIIAGSAGVFMLLTL</sequence>
<keyword evidence="2" id="KW-1133">Transmembrane helix</keyword>
<evidence type="ECO:0000256" key="1">
    <source>
        <dbReference type="SAM" id="MobiDB-lite"/>
    </source>
</evidence>
<feature type="region of interest" description="Disordered" evidence="1">
    <location>
        <begin position="149"/>
        <end position="186"/>
    </location>
</feature>
<feature type="compositionally biased region" description="Low complexity" evidence="1">
    <location>
        <begin position="149"/>
        <end position="167"/>
    </location>
</feature>
<name>A0A1V6RSI1_9EURO</name>
<reference evidence="4" key="1">
    <citation type="journal article" date="2017" name="Nat. Microbiol.">
        <title>Global analysis of biosynthetic gene clusters reveals vast potential of secondary metabolite production in Penicillium species.</title>
        <authorList>
            <person name="Nielsen J.C."/>
            <person name="Grijseels S."/>
            <person name="Prigent S."/>
            <person name="Ji B."/>
            <person name="Dainat J."/>
            <person name="Nielsen K.F."/>
            <person name="Frisvad J.C."/>
            <person name="Workman M."/>
            <person name="Nielsen J."/>
        </authorList>
    </citation>
    <scope>NUCLEOTIDE SEQUENCE [LARGE SCALE GENOMIC DNA]</scope>
    <source>
        <strain evidence="4">IBT 29486</strain>
    </source>
</reference>
<proteinExistence type="predicted"/>
<accession>A0A1V6RSI1</accession>
<evidence type="ECO:0000256" key="2">
    <source>
        <dbReference type="SAM" id="Phobius"/>
    </source>
</evidence>
<evidence type="ECO:0000313" key="4">
    <source>
        <dbReference type="Proteomes" id="UP000191518"/>
    </source>
</evidence>
<keyword evidence="4" id="KW-1185">Reference proteome</keyword>
<gene>
    <name evidence="3" type="ORF">PENVUL_c030G03810</name>
</gene>
<keyword evidence="2" id="KW-0472">Membrane</keyword>
<organism evidence="3 4">
    <name type="scientific">Penicillium vulpinum</name>
    <dbReference type="NCBI Taxonomy" id="29845"/>
    <lineage>
        <taxon>Eukaryota</taxon>
        <taxon>Fungi</taxon>
        <taxon>Dikarya</taxon>
        <taxon>Ascomycota</taxon>
        <taxon>Pezizomycotina</taxon>
        <taxon>Eurotiomycetes</taxon>
        <taxon>Eurotiomycetidae</taxon>
        <taxon>Eurotiales</taxon>
        <taxon>Aspergillaceae</taxon>
        <taxon>Penicillium</taxon>
    </lineage>
</organism>